<comment type="caution">
    <text evidence="2">The sequence shown here is derived from an EMBL/GenBank/DDBJ whole genome shotgun (WGS) entry which is preliminary data.</text>
</comment>
<feature type="transmembrane region" description="Helical" evidence="1">
    <location>
        <begin position="137"/>
        <end position="156"/>
    </location>
</feature>
<dbReference type="Proteomes" id="UP000281112">
    <property type="component" value="Unassembled WGS sequence"/>
</dbReference>
<name>A0A3N9U615_9VIBR</name>
<dbReference type="AlphaFoldDB" id="A0A3N9U615"/>
<gene>
    <name evidence="2" type="ORF">EES38_09680</name>
</gene>
<dbReference type="EMBL" id="RJVQ01000003">
    <property type="protein sequence ID" value="RQW63506.1"/>
    <property type="molecule type" value="Genomic_DNA"/>
</dbReference>
<organism evidence="2 3">
    <name type="scientific">Vibrio viridaestus</name>
    <dbReference type="NCBI Taxonomy" id="2487322"/>
    <lineage>
        <taxon>Bacteria</taxon>
        <taxon>Pseudomonadati</taxon>
        <taxon>Pseudomonadota</taxon>
        <taxon>Gammaproteobacteria</taxon>
        <taxon>Vibrionales</taxon>
        <taxon>Vibrionaceae</taxon>
        <taxon>Vibrio</taxon>
    </lineage>
</organism>
<evidence type="ECO:0000313" key="3">
    <source>
        <dbReference type="Proteomes" id="UP000281112"/>
    </source>
</evidence>
<dbReference type="OrthoDB" id="9797976at2"/>
<evidence type="ECO:0000313" key="2">
    <source>
        <dbReference type="EMBL" id="RQW63506.1"/>
    </source>
</evidence>
<dbReference type="PANTHER" id="PTHR36111:SF2">
    <property type="entry name" value="INNER MEMBRANE PROTEIN"/>
    <property type="match status" value="1"/>
</dbReference>
<keyword evidence="3" id="KW-1185">Reference proteome</keyword>
<dbReference type="PANTHER" id="PTHR36111">
    <property type="entry name" value="INNER MEMBRANE PROTEIN-RELATED"/>
    <property type="match status" value="1"/>
</dbReference>
<feature type="transmembrane region" description="Helical" evidence="1">
    <location>
        <begin position="105"/>
        <end position="125"/>
    </location>
</feature>
<reference evidence="2 3" key="1">
    <citation type="submission" date="2018-11" db="EMBL/GenBank/DDBJ databases">
        <title>Vibrio LJC006 sp. nov., isolated from seawater during the bloom of the enteromorpha.</title>
        <authorList>
            <person name="Liang J."/>
        </authorList>
    </citation>
    <scope>NUCLEOTIDE SEQUENCE [LARGE SCALE GENOMIC DNA]</scope>
    <source>
        <strain evidence="2 3">LJC006</strain>
    </source>
</reference>
<feature type="transmembrane region" description="Helical" evidence="1">
    <location>
        <begin position="32"/>
        <end position="49"/>
    </location>
</feature>
<proteinExistence type="predicted"/>
<accession>A0A3N9U615</accession>
<dbReference type="RefSeq" id="WP_124936969.1">
    <property type="nucleotide sequence ID" value="NZ_RJVQ01000003.1"/>
</dbReference>
<feature type="transmembrane region" description="Helical" evidence="1">
    <location>
        <begin position="188"/>
        <end position="209"/>
    </location>
</feature>
<keyword evidence="1" id="KW-1133">Transmembrane helix</keyword>
<sequence length="237" mass="25325">MIGPFVNAASIILGGVIGTVAGSRFPKKMRERMPLVFGLTSMGLGIAMIMKVQLLPAMVLSMLIGTVIGEIFDLEEKIKKLAEGLKGFIEKALPKPNASISQNEYIETFISVLILFCVSGTGVFGSMNEGVTGDPTLLIVKSFLDFFTAVIFAIRLGFPVASLAIPQTIVQMILYFSASAIMPLTNDVMIADFSAVGGLVMFATGFRICGLMQFPVANMLPALIIAMPISALWASFV</sequence>
<keyword evidence="1" id="KW-0472">Membrane</keyword>
<feature type="transmembrane region" description="Helical" evidence="1">
    <location>
        <begin position="216"/>
        <end position="236"/>
    </location>
</feature>
<protein>
    <submittedName>
        <fullName evidence="2">DUF554 domain-containing protein</fullName>
    </submittedName>
</protein>
<evidence type="ECO:0000256" key="1">
    <source>
        <dbReference type="SAM" id="Phobius"/>
    </source>
</evidence>
<keyword evidence="1" id="KW-0812">Transmembrane</keyword>
<dbReference type="InterPro" id="IPR007563">
    <property type="entry name" value="DUF554"/>
</dbReference>
<feature type="transmembrane region" description="Helical" evidence="1">
    <location>
        <begin position="6"/>
        <end position="25"/>
    </location>
</feature>
<dbReference type="Pfam" id="PF04474">
    <property type="entry name" value="DUF554"/>
    <property type="match status" value="1"/>
</dbReference>